<gene>
    <name evidence="1" type="ORF">CY34DRAFT_15279</name>
</gene>
<dbReference type="Gene3D" id="3.40.50.300">
    <property type="entry name" value="P-loop containing nucleotide triphosphate hydrolases"/>
    <property type="match status" value="1"/>
</dbReference>
<dbReference type="EMBL" id="KN835413">
    <property type="protein sequence ID" value="KIK38059.1"/>
    <property type="molecule type" value="Genomic_DNA"/>
</dbReference>
<dbReference type="InParanoid" id="A0A0D0AIX4"/>
<reference evidence="1 2" key="1">
    <citation type="submission" date="2014-04" db="EMBL/GenBank/DDBJ databases">
        <authorList>
            <consortium name="DOE Joint Genome Institute"/>
            <person name="Kuo A."/>
            <person name="Ruytinx J."/>
            <person name="Rineau F."/>
            <person name="Colpaert J."/>
            <person name="Kohler A."/>
            <person name="Nagy L.G."/>
            <person name="Floudas D."/>
            <person name="Copeland A."/>
            <person name="Barry K.W."/>
            <person name="Cichocki N."/>
            <person name="Veneault-Fourrey C."/>
            <person name="LaButti K."/>
            <person name="Lindquist E.A."/>
            <person name="Lipzen A."/>
            <person name="Lundell T."/>
            <person name="Morin E."/>
            <person name="Murat C."/>
            <person name="Sun H."/>
            <person name="Tunlid A."/>
            <person name="Henrissat B."/>
            <person name="Grigoriev I.V."/>
            <person name="Hibbett D.S."/>
            <person name="Martin F."/>
            <person name="Nordberg H.P."/>
            <person name="Cantor M.N."/>
            <person name="Hua S.X."/>
        </authorList>
    </citation>
    <scope>NUCLEOTIDE SEQUENCE [LARGE SCALE GENOMIC DNA]</scope>
    <source>
        <strain evidence="1 2">UH-Slu-Lm8-n1</strain>
    </source>
</reference>
<dbReference type="HOGENOM" id="CLU_1165957_0_0_1"/>
<protein>
    <submittedName>
        <fullName evidence="1">Unplaced genomic scaffold CY34scaffold_282, whole genome shotgun sequence</fullName>
    </submittedName>
</protein>
<dbReference type="Proteomes" id="UP000054485">
    <property type="component" value="Unassembled WGS sequence"/>
</dbReference>
<organism evidence="1 2">
    <name type="scientific">Suillus luteus UH-Slu-Lm8-n1</name>
    <dbReference type="NCBI Taxonomy" id="930992"/>
    <lineage>
        <taxon>Eukaryota</taxon>
        <taxon>Fungi</taxon>
        <taxon>Dikarya</taxon>
        <taxon>Basidiomycota</taxon>
        <taxon>Agaricomycotina</taxon>
        <taxon>Agaricomycetes</taxon>
        <taxon>Agaricomycetidae</taxon>
        <taxon>Boletales</taxon>
        <taxon>Suillineae</taxon>
        <taxon>Suillaceae</taxon>
        <taxon>Suillus</taxon>
    </lineage>
</organism>
<reference evidence="2" key="2">
    <citation type="submission" date="2015-01" db="EMBL/GenBank/DDBJ databases">
        <title>Evolutionary Origins and Diversification of the Mycorrhizal Mutualists.</title>
        <authorList>
            <consortium name="DOE Joint Genome Institute"/>
            <consortium name="Mycorrhizal Genomics Consortium"/>
            <person name="Kohler A."/>
            <person name="Kuo A."/>
            <person name="Nagy L.G."/>
            <person name="Floudas D."/>
            <person name="Copeland A."/>
            <person name="Barry K.W."/>
            <person name="Cichocki N."/>
            <person name="Veneault-Fourrey C."/>
            <person name="LaButti K."/>
            <person name="Lindquist E.A."/>
            <person name="Lipzen A."/>
            <person name="Lundell T."/>
            <person name="Morin E."/>
            <person name="Murat C."/>
            <person name="Riley R."/>
            <person name="Ohm R."/>
            <person name="Sun H."/>
            <person name="Tunlid A."/>
            <person name="Henrissat B."/>
            <person name="Grigoriev I.V."/>
            <person name="Hibbett D.S."/>
            <person name="Martin F."/>
        </authorList>
    </citation>
    <scope>NUCLEOTIDE SEQUENCE [LARGE SCALE GENOMIC DNA]</scope>
    <source>
        <strain evidence="2">UH-Slu-Lm8-n1</strain>
    </source>
</reference>
<dbReference type="STRING" id="930992.A0A0D0AIX4"/>
<proteinExistence type="predicted"/>
<name>A0A0D0AIX4_9AGAM</name>
<dbReference type="InterPro" id="IPR027417">
    <property type="entry name" value="P-loop_NTPase"/>
</dbReference>
<keyword evidence="2" id="KW-1185">Reference proteome</keyword>
<dbReference type="AlphaFoldDB" id="A0A0D0AIX4"/>
<evidence type="ECO:0000313" key="2">
    <source>
        <dbReference type="Proteomes" id="UP000054485"/>
    </source>
</evidence>
<sequence length="198" mass="22064">MDEQSVGKSFSLDHLVDTPFAGSAMRTTEGVWMSVTLTKDALVVALDFEGVHSIECSAQEDTLLVLFNTAISNLVLFRNNFALSRISQAYSSHSNQARPSSTSSNPSLFQLTLVIIIKIVQDEQEANFISRLHVGQLNTIAWPVIDSQGFYQLFPTLKRQLDKQKLTHNTAGEFLHMMKTLIAKLKANDWGALSRVYS</sequence>
<dbReference type="OrthoDB" id="2343366at2759"/>
<accession>A0A0D0AIX4</accession>
<evidence type="ECO:0000313" key="1">
    <source>
        <dbReference type="EMBL" id="KIK38059.1"/>
    </source>
</evidence>